<dbReference type="Proteomes" id="UP001164250">
    <property type="component" value="Chromosome 15"/>
</dbReference>
<proteinExistence type="predicted"/>
<keyword evidence="2" id="KW-1185">Reference proteome</keyword>
<gene>
    <name evidence="1" type="ORF">Patl1_34110</name>
</gene>
<evidence type="ECO:0000313" key="1">
    <source>
        <dbReference type="EMBL" id="KAJ0075735.1"/>
    </source>
</evidence>
<sequence>MKIEVLCAYTTSPGSLKMVGSSYISPLLKLPGFLLEARER</sequence>
<organism evidence="1 2">
    <name type="scientific">Pistacia atlantica</name>
    <dbReference type="NCBI Taxonomy" id="434234"/>
    <lineage>
        <taxon>Eukaryota</taxon>
        <taxon>Viridiplantae</taxon>
        <taxon>Streptophyta</taxon>
        <taxon>Embryophyta</taxon>
        <taxon>Tracheophyta</taxon>
        <taxon>Spermatophyta</taxon>
        <taxon>Magnoliopsida</taxon>
        <taxon>eudicotyledons</taxon>
        <taxon>Gunneridae</taxon>
        <taxon>Pentapetalae</taxon>
        <taxon>rosids</taxon>
        <taxon>malvids</taxon>
        <taxon>Sapindales</taxon>
        <taxon>Anacardiaceae</taxon>
        <taxon>Pistacia</taxon>
    </lineage>
</organism>
<name>A0ACC0ZV98_9ROSI</name>
<dbReference type="EMBL" id="CM047910">
    <property type="protein sequence ID" value="KAJ0075735.1"/>
    <property type="molecule type" value="Genomic_DNA"/>
</dbReference>
<accession>A0ACC0ZV98</accession>
<evidence type="ECO:0000313" key="2">
    <source>
        <dbReference type="Proteomes" id="UP001164250"/>
    </source>
</evidence>
<comment type="caution">
    <text evidence="1">The sequence shown here is derived from an EMBL/GenBank/DDBJ whole genome shotgun (WGS) entry which is preliminary data.</text>
</comment>
<reference evidence="2" key="1">
    <citation type="journal article" date="2023" name="G3 (Bethesda)">
        <title>Genome assembly and association tests identify interacting loci associated with vigor, precocity, and sex in interspecific pistachio rootstocks.</title>
        <authorList>
            <person name="Palmer W."/>
            <person name="Jacygrad E."/>
            <person name="Sagayaradj S."/>
            <person name="Cavanaugh K."/>
            <person name="Han R."/>
            <person name="Bertier L."/>
            <person name="Beede B."/>
            <person name="Kafkas S."/>
            <person name="Golino D."/>
            <person name="Preece J."/>
            <person name="Michelmore R."/>
        </authorList>
    </citation>
    <scope>NUCLEOTIDE SEQUENCE [LARGE SCALE GENOMIC DNA]</scope>
</reference>
<protein>
    <submittedName>
        <fullName evidence="1">Uncharacterized protein</fullName>
    </submittedName>
</protein>